<dbReference type="Pfam" id="PF18719">
    <property type="entry name" value="ArlS_N"/>
    <property type="match status" value="1"/>
</dbReference>
<comment type="function">
    <text evidence="7">Photoreceptor which exists in two forms that are reversibly interconvertible by light: the R form that absorbs maximally in the red region of the spectrum and the FR form that absorbs maximally in the far-red region.</text>
</comment>
<feature type="transmembrane region" description="Helical" evidence="8">
    <location>
        <begin position="12"/>
        <end position="32"/>
    </location>
</feature>
<dbReference type="PATRIC" id="fig|1710896.3.peg.2091"/>
<keyword evidence="8" id="KW-0812">Transmembrane</keyword>
<protein>
    <recommendedName>
        <fullName evidence="2">histidine kinase</fullName>
        <ecNumber evidence="2">2.7.13.3</ecNumber>
    </recommendedName>
</protein>
<dbReference type="InterPro" id="IPR036890">
    <property type="entry name" value="HATPase_C_sf"/>
</dbReference>
<evidence type="ECO:0000256" key="4">
    <source>
        <dbReference type="ARBA" id="ARBA00022679"/>
    </source>
</evidence>
<keyword evidence="5 10" id="KW-0418">Kinase</keyword>
<dbReference type="SMART" id="SM00388">
    <property type="entry name" value="HisKA"/>
    <property type="match status" value="1"/>
</dbReference>
<keyword evidence="8" id="KW-0472">Membrane</keyword>
<dbReference type="EMBL" id="LJOW01000012">
    <property type="protein sequence ID" value="OBQ44887.1"/>
    <property type="molecule type" value="Genomic_DNA"/>
</dbReference>
<evidence type="ECO:0000313" key="10">
    <source>
        <dbReference type="EMBL" id="OBQ44887.1"/>
    </source>
</evidence>
<dbReference type="SUPFAM" id="SSF55874">
    <property type="entry name" value="ATPase domain of HSP90 chaperone/DNA topoisomerase II/histidine kinase"/>
    <property type="match status" value="1"/>
</dbReference>
<comment type="caution">
    <text evidence="10">The sequence shown here is derived from an EMBL/GenBank/DDBJ whole genome shotgun (WGS) entry which is preliminary data.</text>
</comment>
<dbReference type="Gene3D" id="1.10.287.130">
    <property type="match status" value="1"/>
</dbReference>
<keyword evidence="6" id="KW-0902">Two-component regulatory system</keyword>
<dbReference type="InterPro" id="IPR004358">
    <property type="entry name" value="Sig_transdc_His_kin-like_C"/>
</dbReference>
<evidence type="ECO:0000256" key="3">
    <source>
        <dbReference type="ARBA" id="ARBA00022553"/>
    </source>
</evidence>
<keyword evidence="8" id="KW-1133">Transmembrane helix</keyword>
<evidence type="ECO:0000256" key="5">
    <source>
        <dbReference type="ARBA" id="ARBA00022777"/>
    </source>
</evidence>
<dbReference type="PROSITE" id="PS50109">
    <property type="entry name" value="HIS_KIN"/>
    <property type="match status" value="1"/>
</dbReference>
<dbReference type="Gene3D" id="3.30.565.10">
    <property type="entry name" value="Histidine kinase-like ATPase, C-terminal domain"/>
    <property type="match status" value="1"/>
</dbReference>
<dbReference type="InterPro" id="IPR003661">
    <property type="entry name" value="HisK_dim/P_dom"/>
</dbReference>
<keyword evidence="3" id="KW-0597">Phosphoprotein</keyword>
<dbReference type="EC" id="2.7.13.3" evidence="2"/>
<reference evidence="10 11" key="1">
    <citation type="submission" date="2015-09" db="EMBL/GenBank/DDBJ databases">
        <title>Aphanizomenon flos-aquae WA102.</title>
        <authorList>
            <person name="Driscoll C."/>
        </authorList>
    </citation>
    <scope>NUCLEOTIDE SEQUENCE [LARGE SCALE GENOMIC DNA]</scope>
    <source>
        <strain evidence="10">WA102</strain>
    </source>
</reference>
<dbReference type="InterPro" id="IPR005467">
    <property type="entry name" value="His_kinase_dom"/>
</dbReference>
<name>A0A1B7X699_APHFL</name>
<dbReference type="InterPro" id="IPR041610">
    <property type="entry name" value="ArlS_N"/>
</dbReference>
<accession>A0A1B7X699</accession>
<proteinExistence type="predicted"/>
<dbReference type="Pfam" id="PF02518">
    <property type="entry name" value="HATPase_c"/>
    <property type="match status" value="1"/>
</dbReference>
<evidence type="ECO:0000256" key="8">
    <source>
        <dbReference type="SAM" id="Phobius"/>
    </source>
</evidence>
<dbReference type="InterPro" id="IPR050736">
    <property type="entry name" value="Sensor_HK_Regulatory"/>
</dbReference>
<dbReference type="InterPro" id="IPR036097">
    <property type="entry name" value="HisK_dim/P_sf"/>
</dbReference>
<evidence type="ECO:0000256" key="2">
    <source>
        <dbReference type="ARBA" id="ARBA00012438"/>
    </source>
</evidence>
<dbReference type="Proteomes" id="UP000092093">
    <property type="component" value="Unassembled WGS sequence"/>
</dbReference>
<evidence type="ECO:0000313" key="11">
    <source>
        <dbReference type="Proteomes" id="UP000092093"/>
    </source>
</evidence>
<dbReference type="FunFam" id="3.30.565.10:FF:000006">
    <property type="entry name" value="Sensor histidine kinase WalK"/>
    <property type="match status" value="1"/>
</dbReference>
<dbReference type="Pfam" id="PF00512">
    <property type="entry name" value="HisKA"/>
    <property type="match status" value="1"/>
</dbReference>
<dbReference type="CDD" id="cd00082">
    <property type="entry name" value="HisKA"/>
    <property type="match status" value="1"/>
</dbReference>
<gene>
    <name evidence="10" type="ORF">AN484_04490</name>
</gene>
<dbReference type="PANTHER" id="PTHR43711:SF1">
    <property type="entry name" value="HISTIDINE KINASE 1"/>
    <property type="match status" value="1"/>
</dbReference>
<feature type="transmembrane region" description="Helical" evidence="8">
    <location>
        <begin position="154"/>
        <end position="175"/>
    </location>
</feature>
<evidence type="ECO:0000256" key="6">
    <source>
        <dbReference type="ARBA" id="ARBA00023012"/>
    </source>
</evidence>
<evidence type="ECO:0000256" key="7">
    <source>
        <dbReference type="ARBA" id="ARBA00055745"/>
    </source>
</evidence>
<dbReference type="InterPro" id="IPR003594">
    <property type="entry name" value="HATPase_dom"/>
</dbReference>
<dbReference type="AlphaFoldDB" id="A0A1B7X699"/>
<dbReference type="PRINTS" id="PR00344">
    <property type="entry name" value="BCTRLSENSOR"/>
</dbReference>
<evidence type="ECO:0000256" key="1">
    <source>
        <dbReference type="ARBA" id="ARBA00000085"/>
    </source>
</evidence>
<dbReference type="PANTHER" id="PTHR43711">
    <property type="entry name" value="TWO-COMPONENT HISTIDINE KINASE"/>
    <property type="match status" value="1"/>
</dbReference>
<evidence type="ECO:0000259" key="9">
    <source>
        <dbReference type="PROSITE" id="PS50109"/>
    </source>
</evidence>
<dbReference type="SUPFAM" id="SSF47384">
    <property type="entry name" value="Homodimeric domain of signal transducing histidine kinase"/>
    <property type="match status" value="1"/>
</dbReference>
<comment type="catalytic activity">
    <reaction evidence="1">
        <text>ATP + protein L-histidine = ADP + protein N-phospho-L-histidine.</text>
        <dbReference type="EC" id="2.7.13.3"/>
    </reaction>
</comment>
<sequence>MLWIIKYRLLFSYLLVFGSVLGVFTLAVRVFVTQSLEQEITEKLIDLAEGAAANSEYSHGKIKLDNDFPIQDIINRHQGLQWFNQKGNFLQQQGENLPSLPLYPHVKKQIQLGKNSIVAITLPIIGDKDGKLIGYVRASESLENLNKTLNKLDWSLGGGICFALLISGIGGVWLIRQSMRPIEESLQRLQQFTADASHELRGPLMAIKSNASVAIKYPEAIRETDLEKFQAILSATTQMSSLTEDLLLLARTDIIPNQDITFVNLEEILDNLYKLYKPQAEAKQIKIKLQLDQDLYVLGDCEQLKRLFTNLLENAINYTSFPGTIEITNRRLGSHIYVSIKDTGVGIAPDNLEKVFDRFWRADESRSYNCGGSGLGLAIAQAIAKKYGGLITVKSELGVGTCFTIRLLSNSQFPK</sequence>
<keyword evidence="4" id="KW-0808">Transferase</keyword>
<dbReference type="GO" id="GO:0000155">
    <property type="term" value="F:phosphorelay sensor kinase activity"/>
    <property type="evidence" value="ECO:0007669"/>
    <property type="project" value="InterPro"/>
</dbReference>
<organism evidence="10 11">
    <name type="scientific">Aphanizomenon flos-aquae WA102</name>
    <dbReference type="NCBI Taxonomy" id="1710896"/>
    <lineage>
        <taxon>Bacteria</taxon>
        <taxon>Bacillati</taxon>
        <taxon>Cyanobacteriota</taxon>
        <taxon>Cyanophyceae</taxon>
        <taxon>Nostocales</taxon>
        <taxon>Aphanizomenonaceae</taxon>
        <taxon>Aphanizomenon</taxon>
    </lineage>
</organism>
<dbReference type="SMART" id="SM00387">
    <property type="entry name" value="HATPase_c"/>
    <property type="match status" value="1"/>
</dbReference>
<feature type="domain" description="Histidine kinase" evidence="9">
    <location>
        <begin position="195"/>
        <end position="411"/>
    </location>
</feature>